<dbReference type="Pfam" id="PF01954">
    <property type="entry name" value="AF2212-like"/>
    <property type="match status" value="1"/>
</dbReference>
<proteinExistence type="predicted"/>
<feature type="region of interest" description="Disordered" evidence="1">
    <location>
        <begin position="42"/>
        <end position="66"/>
    </location>
</feature>
<sequence length="66" mass="7764">MKVCVIYENGVFRPSEEVHLAEHQKLIIHFWPEMKNDSDLESAYAEASSTRPDLEDWNVLDKEDWA</sequence>
<dbReference type="EMBL" id="CT573073">
    <property type="protein sequence ID" value="CAJ71620.1"/>
    <property type="molecule type" value="Genomic_DNA"/>
</dbReference>
<accession>Q1PWL3</accession>
<reference evidence="2" key="1">
    <citation type="journal article" date="2006" name="Nature">
        <title>Deciphering the evolution and metabolism of an anammox bacterium from a community genome.</title>
        <authorList>
            <person name="Strous M."/>
            <person name="Pelletier E."/>
            <person name="Mangenot S."/>
            <person name="Rattei T."/>
            <person name="Lehner A."/>
            <person name="Taylor M.W."/>
            <person name="Horn M."/>
            <person name="Daims H."/>
            <person name="Bartol-Mavel D."/>
            <person name="Wincker P."/>
            <person name="Barbe V."/>
            <person name="Fonknechten N."/>
            <person name="Vallenet D."/>
            <person name="Segurens B."/>
            <person name="Schenowitz-Truong C."/>
            <person name="Medigue C."/>
            <person name="Collingro A."/>
            <person name="Snel B."/>
            <person name="Dutilh B.E."/>
            <person name="OpDenCamp H.J.M."/>
            <person name="vanDerDrift C."/>
            <person name="Cirpus I."/>
            <person name="vanDePas-Schoonen K.T."/>
            <person name="Harhangi H.R."/>
            <person name="vanNiftrik L."/>
            <person name="Schmid M."/>
            <person name="Keltjens J."/>
            <person name="vanDeVossenberg J."/>
            <person name="Kartal B."/>
            <person name="Meier H."/>
            <person name="Frishman D."/>
            <person name="Huynen M.A."/>
            <person name="Mewes H."/>
            <person name="Weissenbach J."/>
            <person name="Jetten M.S.M."/>
            <person name="Wagner M."/>
            <person name="LePaslier D."/>
        </authorList>
    </citation>
    <scope>NUCLEOTIDE SEQUENCE</scope>
</reference>
<dbReference type="AlphaFoldDB" id="Q1PWL3"/>
<dbReference type="SUPFAM" id="SSF141694">
    <property type="entry name" value="AF2212/PG0164-like"/>
    <property type="match status" value="1"/>
</dbReference>
<dbReference type="Gene3D" id="4.10.1150.10">
    <property type="entry name" value="AF2212/PG0164-like"/>
    <property type="match status" value="1"/>
</dbReference>
<reference evidence="2" key="2">
    <citation type="submission" date="2006-01" db="EMBL/GenBank/DDBJ databases">
        <authorList>
            <person name="Genoscope"/>
        </authorList>
    </citation>
    <scope>NUCLEOTIDE SEQUENCE</scope>
</reference>
<evidence type="ECO:0000313" key="2">
    <source>
        <dbReference type="EMBL" id="CAJ71620.1"/>
    </source>
</evidence>
<dbReference type="InterPro" id="IPR008203">
    <property type="entry name" value="AF2212-like"/>
</dbReference>
<dbReference type="EMBL" id="CP049055">
    <property type="protein sequence ID" value="QII13895.1"/>
    <property type="molecule type" value="Genomic_DNA"/>
</dbReference>
<dbReference type="RefSeq" id="WP_164995534.1">
    <property type="nucleotide sequence ID" value="NZ_CP049055.1"/>
</dbReference>
<evidence type="ECO:0000256" key="1">
    <source>
        <dbReference type="SAM" id="MobiDB-lite"/>
    </source>
</evidence>
<dbReference type="InterPro" id="IPR024069">
    <property type="entry name" value="AF2212-like_dom_sf"/>
</dbReference>
<evidence type="ECO:0000313" key="4">
    <source>
        <dbReference type="Proteomes" id="UP000501926"/>
    </source>
</evidence>
<gene>
    <name evidence="3" type="ORF">KsCSTR_45160</name>
    <name evidence="2" type="ORF">kustc0875</name>
</gene>
<dbReference type="Proteomes" id="UP000501926">
    <property type="component" value="Chromosome"/>
</dbReference>
<name>Q1PWL3_KUEST</name>
<reference evidence="3 4" key="3">
    <citation type="submission" date="2020-02" db="EMBL/GenBank/DDBJ databases">
        <title>Newly sequenced genome of strain CSTR1 showed variability in Candidatus Kuenenia stuttgartiensis genomes.</title>
        <authorList>
            <person name="Ding C."/>
            <person name="Adrian L."/>
        </authorList>
    </citation>
    <scope>NUCLEOTIDE SEQUENCE [LARGE SCALE GENOMIC DNA]</scope>
    <source>
        <strain evidence="3 4">CSTR1</strain>
    </source>
</reference>
<organism evidence="2">
    <name type="scientific">Kuenenia stuttgartiensis</name>
    <dbReference type="NCBI Taxonomy" id="174633"/>
    <lineage>
        <taxon>Bacteria</taxon>
        <taxon>Pseudomonadati</taxon>
        <taxon>Planctomycetota</taxon>
        <taxon>Candidatus Brocadiia</taxon>
        <taxon>Candidatus Brocadiales</taxon>
        <taxon>Candidatus Brocadiaceae</taxon>
        <taxon>Candidatus Kuenenia</taxon>
    </lineage>
</organism>
<protein>
    <submittedName>
        <fullName evidence="2">Uncharacterized protein</fullName>
    </submittedName>
</protein>
<evidence type="ECO:0000313" key="3">
    <source>
        <dbReference type="EMBL" id="QII13895.1"/>
    </source>
</evidence>